<dbReference type="Gene3D" id="1.10.443.10">
    <property type="entry name" value="Intergrase catalytic core"/>
    <property type="match status" value="1"/>
</dbReference>
<dbReference type="RefSeq" id="WP_159445213.1">
    <property type="nucleotide sequence ID" value="NZ_FWWR01000008.1"/>
</dbReference>
<dbReference type="GO" id="GO:0006310">
    <property type="term" value="P:DNA recombination"/>
    <property type="evidence" value="ECO:0007669"/>
    <property type="project" value="UniProtKB-KW"/>
</dbReference>
<dbReference type="InterPro" id="IPR002104">
    <property type="entry name" value="Integrase_catalytic"/>
</dbReference>
<dbReference type="STRING" id="573058.SAMN00017477_0071"/>
<gene>
    <name evidence="3" type="ORF">SAMN00017477_0071</name>
</gene>
<dbReference type="AlphaFoldDB" id="A0A1W1UCS9"/>
<dbReference type="EMBL" id="FWWR01000008">
    <property type="protein sequence ID" value="SMB78604.1"/>
    <property type="molecule type" value="Genomic_DNA"/>
</dbReference>
<dbReference type="InterPro" id="IPR011010">
    <property type="entry name" value="DNA_brk_join_enz"/>
</dbReference>
<keyword evidence="1" id="KW-0233">DNA recombination</keyword>
<name>A0A1W1UCS9_PEPAS</name>
<dbReference type="InterPro" id="IPR013762">
    <property type="entry name" value="Integrase-like_cat_sf"/>
</dbReference>
<sequence length="197" mass="23308">MNRVNAIKNLSDISCIINKLWELNPKVGLIFSTGLSLAIRISDILLLTYNEFFYIENETLHLKNFIKIYEKKNKKFKNIPISLNLKNDLLKFLEFKKINAKNIDLNEFVFINNSGNKPISRQYVSRIFKKAQHELYLDFEFNTHSMRKTWGYFAYDITNKDIVLVMEALNHCKEDITKRYIDITELEVQALYAKLNL</sequence>
<organism evidence="3 4">
    <name type="scientific">Peptoniphilus asaccharolyticus DSM 20463</name>
    <dbReference type="NCBI Taxonomy" id="573058"/>
    <lineage>
        <taxon>Bacteria</taxon>
        <taxon>Bacillati</taxon>
        <taxon>Bacillota</taxon>
        <taxon>Tissierellia</taxon>
        <taxon>Tissierellales</taxon>
        <taxon>Peptoniphilaceae</taxon>
        <taxon>Peptoniphilus</taxon>
    </lineage>
</organism>
<dbReference type="Pfam" id="PF00589">
    <property type="entry name" value="Phage_integrase"/>
    <property type="match status" value="1"/>
</dbReference>
<keyword evidence="4" id="KW-1185">Reference proteome</keyword>
<feature type="domain" description="Tyr recombinase" evidence="2">
    <location>
        <begin position="1"/>
        <end position="193"/>
    </location>
</feature>
<evidence type="ECO:0000256" key="1">
    <source>
        <dbReference type="ARBA" id="ARBA00023172"/>
    </source>
</evidence>
<dbReference type="OrthoDB" id="9788852at2"/>
<reference evidence="4" key="1">
    <citation type="submission" date="2017-04" db="EMBL/GenBank/DDBJ databases">
        <authorList>
            <person name="Varghese N."/>
            <person name="Submissions S."/>
        </authorList>
    </citation>
    <scope>NUCLEOTIDE SEQUENCE [LARGE SCALE GENOMIC DNA]</scope>
    <source>
        <strain evidence="4">DSM 20463</strain>
    </source>
</reference>
<dbReference type="PROSITE" id="PS51898">
    <property type="entry name" value="TYR_RECOMBINASE"/>
    <property type="match status" value="1"/>
</dbReference>
<proteinExistence type="predicted"/>
<dbReference type="Proteomes" id="UP000192368">
    <property type="component" value="Unassembled WGS sequence"/>
</dbReference>
<evidence type="ECO:0000259" key="2">
    <source>
        <dbReference type="PROSITE" id="PS51898"/>
    </source>
</evidence>
<dbReference type="GO" id="GO:0003677">
    <property type="term" value="F:DNA binding"/>
    <property type="evidence" value="ECO:0007669"/>
    <property type="project" value="InterPro"/>
</dbReference>
<protein>
    <submittedName>
        <fullName evidence="3">Phage integrase family protein</fullName>
    </submittedName>
</protein>
<dbReference type="SUPFAM" id="SSF56349">
    <property type="entry name" value="DNA breaking-rejoining enzymes"/>
    <property type="match status" value="1"/>
</dbReference>
<evidence type="ECO:0000313" key="3">
    <source>
        <dbReference type="EMBL" id="SMB78604.1"/>
    </source>
</evidence>
<dbReference type="GO" id="GO:0015074">
    <property type="term" value="P:DNA integration"/>
    <property type="evidence" value="ECO:0007669"/>
    <property type="project" value="InterPro"/>
</dbReference>
<accession>A0A1W1UCS9</accession>
<evidence type="ECO:0000313" key="4">
    <source>
        <dbReference type="Proteomes" id="UP000192368"/>
    </source>
</evidence>